<reference evidence="3 4" key="1">
    <citation type="submission" date="2020-10" db="EMBL/GenBank/DDBJ databases">
        <title>The Coptis chinensis genome and diversification of protoberbering-type alkaloids.</title>
        <authorList>
            <person name="Wang B."/>
            <person name="Shu S."/>
            <person name="Song C."/>
            <person name="Liu Y."/>
        </authorList>
    </citation>
    <scope>NUCLEOTIDE SEQUENCE [LARGE SCALE GENOMIC DNA]</scope>
    <source>
        <strain evidence="3">HL-2020</strain>
        <tissue evidence="3">Leaf</tissue>
    </source>
</reference>
<evidence type="ECO:0000313" key="4">
    <source>
        <dbReference type="Proteomes" id="UP000631114"/>
    </source>
</evidence>
<gene>
    <name evidence="3" type="ORF">IFM89_010599</name>
</gene>
<name>A0A835INS6_9MAGN</name>
<dbReference type="Proteomes" id="UP000631114">
    <property type="component" value="Unassembled WGS sequence"/>
</dbReference>
<protein>
    <recommendedName>
        <fullName evidence="2">Trichome birefringence-like C-terminal domain-containing protein</fullName>
    </recommendedName>
</protein>
<sequence length="97" mass="11653">MHPDYRFHIPVHFIFRKNYYQEGTFVYNYLKVKDAYTKALHTWAEWVDANIDPSRTRVFYRGYSVSHYRGGRWNSGGNCDRETKLITNVTTWRDIPG</sequence>
<evidence type="ECO:0000313" key="3">
    <source>
        <dbReference type="EMBL" id="KAF9619983.1"/>
    </source>
</evidence>
<dbReference type="AlphaFoldDB" id="A0A835INS6"/>
<feature type="domain" description="Trichome birefringence-like C-terminal" evidence="2">
    <location>
        <begin position="16"/>
        <end position="91"/>
    </location>
</feature>
<proteinExistence type="inferred from homology"/>
<organism evidence="3 4">
    <name type="scientific">Coptis chinensis</name>
    <dbReference type="NCBI Taxonomy" id="261450"/>
    <lineage>
        <taxon>Eukaryota</taxon>
        <taxon>Viridiplantae</taxon>
        <taxon>Streptophyta</taxon>
        <taxon>Embryophyta</taxon>
        <taxon>Tracheophyta</taxon>
        <taxon>Spermatophyta</taxon>
        <taxon>Magnoliopsida</taxon>
        <taxon>Ranunculales</taxon>
        <taxon>Ranunculaceae</taxon>
        <taxon>Coptidoideae</taxon>
        <taxon>Coptis</taxon>
    </lineage>
</organism>
<dbReference type="InterPro" id="IPR026057">
    <property type="entry name" value="TBL_C"/>
</dbReference>
<accession>A0A835INS6</accession>
<keyword evidence="4" id="KW-1185">Reference proteome</keyword>
<comment type="similarity">
    <text evidence="1">Belongs to the PC-esterase family. TBL subfamily.</text>
</comment>
<evidence type="ECO:0000256" key="1">
    <source>
        <dbReference type="ARBA" id="ARBA00007727"/>
    </source>
</evidence>
<dbReference type="InterPro" id="IPR029962">
    <property type="entry name" value="TBL"/>
</dbReference>
<evidence type="ECO:0000259" key="2">
    <source>
        <dbReference type="Pfam" id="PF13839"/>
    </source>
</evidence>
<comment type="caution">
    <text evidence="3">The sequence shown here is derived from an EMBL/GenBank/DDBJ whole genome shotgun (WGS) entry which is preliminary data.</text>
</comment>
<dbReference type="GO" id="GO:0016413">
    <property type="term" value="F:O-acetyltransferase activity"/>
    <property type="evidence" value="ECO:0007669"/>
    <property type="project" value="InterPro"/>
</dbReference>
<dbReference type="PANTHER" id="PTHR32285">
    <property type="entry name" value="PROTEIN TRICHOME BIREFRINGENCE-LIKE 9-RELATED"/>
    <property type="match status" value="1"/>
</dbReference>
<dbReference type="EMBL" id="JADFTS010000002">
    <property type="protein sequence ID" value="KAF9619983.1"/>
    <property type="molecule type" value="Genomic_DNA"/>
</dbReference>
<dbReference type="PANTHER" id="PTHR32285:SF241">
    <property type="entry name" value="PROTEIN TRICHOME BIREFRINGENCE-LIKE 4"/>
    <property type="match status" value="1"/>
</dbReference>
<dbReference type="OrthoDB" id="1931154at2759"/>
<dbReference type="Pfam" id="PF13839">
    <property type="entry name" value="PC-Esterase"/>
    <property type="match status" value="1"/>
</dbReference>
<dbReference type="GO" id="GO:0005794">
    <property type="term" value="C:Golgi apparatus"/>
    <property type="evidence" value="ECO:0007669"/>
    <property type="project" value="TreeGrafter"/>
</dbReference>